<comment type="caution">
    <text evidence="1">The sequence shown here is derived from an EMBL/GenBank/DDBJ whole genome shotgun (WGS) entry which is preliminary data.</text>
</comment>
<reference evidence="1" key="1">
    <citation type="submission" date="2023-04" db="EMBL/GenBank/DDBJ databases">
        <title>A chromosome-level genome assembly of the parasitoid wasp Eretmocerus hayati.</title>
        <authorList>
            <person name="Zhong Y."/>
            <person name="Liu S."/>
            <person name="Liu Y."/>
        </authorList>
    </citation>
    <scope>NUCLEOTIDE SEQUENCE</scope>
    <source>
        <strain evidence="1">ZJU_SS_LIU_2023</strain>
    </source>
</reference>
<proteinExistence type="predicted"/>
<sequence>MLEVVLVAISTREESLATYGVESNLQDFKSCILEELSATWRIFKSTSPVIWRSTVNLQVLNIRHLVDNVELPPLLYLKIYNIIRGFNPKRVFLQAPLHQAPLHLMGIQLKVTLMLDDLVEAKPSEVILWFVVLCAIAILLVKFILYDNNSSKNMLHM</sequence>
<accession>A0ACC2N003</accession>
<organism evidence="1 2">
    <name type="scientific">Eretmocerus hayati</name>
    <dbReference type="NCBI Taxonomy" id="131215"/>
    <lineage>
        <taxon>Eukaryota</taxon>
        <taxon>Metazoa</taxon>
        <taxon>Ecdysozoa</taxon>
        <taxon>Arthropoda</taxon>
        <taxon>Hexapoda</taxon>
        <taxon>Insecta</taxon>
        <taxon>Pterygota</taxon>
        <taxon>Neoptera</taxon>
        <taxon>Endopterygota</taxon>
        <taxon>Hymenoptera</taxon>
        <taxon>Apocrita</taxon>
        <taxon>Proctotrupomorpha</taxon>
        <taxon>Chalcidoidea</taxon>
        <taxon>Aphelinidae</taxon>
        <taxon>Aphelininae</taxon>
        <taxon>Eretmocerus</taxon>
    </lineage>
</organism>
<evidence type="ECO:0000313" key="2">
    <source>
        <dbReference type="Proteomes" id="UP001239111"/>
    </source>
</evidence>
<gene>
    <name evidence="1" type="ORF">QAD02_006066</name>
</gene>
<dbReference type="EMBL" id="CM056744">
    <property type="protein sequence ID" value="KAJ8664404.1"/>
    <property type="molecule type" value="Genomic_DNA"/>
</dbReference>
<name>A0ACC2N003_9HYME</name>
<protein>
    <submittedName>
        <fullName evidence="1">Uncharacterized protein</fullName>
    </submittedName>
</protein>
<dbReference type="Proteomes" id="UP001239111">
    <property type="component" value="Chromosome 4"/>
</dbReference>
<keyword evidence="2" id="KW-1185">Reference proteome</keyword>
<evidence type="ECO:0000313" key="1">
    <source>
        <dbReference type="EMBL" id="KAJ8664404.1"/>
    </source>
</evidence>